<proteinExistence type="predicted"/>
<reference evidence="2 5" key="1">
    <citation type="submission" date="2015-01" db="EMBL/GenBank/DDBJ databases">
        <title>Genome Sequence of Pseudomonas antarctica CMS 35.</title>
        <authorList>
            <person name="Voget S."/>
            <person name="Chow J."/>
            <person name="Daniel R."/>
            <person name="Streit W."/>
        </authorList>
    </citation>
    <scope>NUCLEOTIDE SEQUENCE [LARGE SCALE GENOMIC DNA]</scope>
    <source>
        <strain evidence="2 5">CMS 35</strain>
    </source>
</reference>
<evidence type="ECO:0000313" key="4">
    <source>
        <dbReference type="Proteomes" id="UP000182470"/>
    </source>
</evidence>
<dbReference type="InterPro" id="IPR041129">
    <property type="entry name" value="CdiI_2"/>
</dbReference>
<dbReference type="Proteomes" id="UP000182470">
    <property type="component" value="Chromosome I"/>
</dbReference>
<dbReference type="RefSeq" id="WP_083359172.1">
    <property type="nucleotide sequence ID" value="NZ_JBLHDY010000023.1"/>
</dbReference>
<dbReference type="EMBL" id="LT629704">
    <property type="protein sequence ID" value="SDN52549.1"/>
    <property type="molecule type" value="Genomic_DNA"/>
</dbReference>
<dbReference type="AlphaFoldDB" id="A0A1H0C3W2"/>
<evidence type="ECO:0000313" key="3">
    <source>
        <dbReference type="EMBL" id="SDN52549.1"/>
    </source>
</evidence>
<dbReference type="EMBL" id="JXDI01000003">
    <property type="protein sequence ID" value="KAF2406800.1"/>
    <property type="molecule type" value="Genomic_DNA"/>
</dbReference>
<protein>
    <recommendedName>
        <fullName evidence="1">CdiI immunity protein domain-containing protein</fullName>
    </recommendedName>
</protein>
<accession>A0A1H0C3W2</accession>
<dbReference type="CDD" id="cd20687">
    <property type="entry name" value="CdiI_Ykris-like"/>
    <property type="match status" value="1"/>
</dbReference>
<evidence type="ECO:0000313" key="5">
    <source>
        <dbReference type="Proteomes" id="UP000748067"/>
    </source>
</evidence>
<gene>
    <name evidence="2" type="ORF">PSAN_49780</name>
    <name evidence="3" type="ORF">SAMN04490179_4640</name>
</gene>
<organism evidence="3 4">
    <name type="scientific">Pseudomonas antarctica</name>
    <dbReference type="NCBI Taxonomy" id="219572"/>
    <lineage>
        <taxon>Bacteria</taxon>
        <taxon>Pseudomonadati</taxon>
        <taxon>Pseudomonadota</taxon>
        <taxon>Gammaproteobacteria</taxon>
        <taxon>Pseudomonadales</taxon>
        <taxon>Pseudomonadaceae</taxon>
        <taxon>Pseudomonas</taxon>
    </lineage>
</organism>
<sequence length="104" mass="12622">MNKPLTELQQFFGAYFNQDWTEEYSSADEVIDSFLQDSSRDVIISVKKEILELINSYTNESDLQENLLYEQYCYYYYPHQWPSGLLWLSHIMKKFDKYLNTMKF</sequence>
<dbReference type="Proteomes" id="UP000748067">
    <property type="component" value="Unassembled WGS sequence"/>
</dbReference>
<feature type="domain" description="CdiI immunity protein" evidence="1">
    <location>
        <begin position="6"/>
        <end position="94"/>
    </location>
</feature>
<evidence type="ECO:0000259" key="1">
    <source>
        <dbReference type="Pfam" id="PF18593"/>
    </source>
</evidence>
<name>A0A1H0C3W2_9PSED</name>
<evidence type="ECO:0000313" key="2">
    <source>
        <dbReference type="EMBL" id="KAF2406800.1"/>
    </source>
</evidence>
<dbReference type="Pfam" id="PF18593">
    <property type="entry name" value="CdiI_2"/>
    <property type="match status" value="1"/>
</dbReference>
<reference evidence="3 4" key="2">
    <citation type="submission" date="2016-10" db="EMBL/GenBank/DDBJ databases">
        <authorList>
            <person name="de Groot N.N."/>
        </authorList>
    </citation>
    <scope>NUCLEOTIDE SEQUENCE [LARGE SCALE GENOMIC DNA]</scope>
    <source>
        <strain evidence="3 4">BS2772</strain>
    </source>
</reference>
<keyword evidence="5" id="KW-1185">Reference proteome</keyword>